<dbReference type="Pfam" id="PF10342">
    <property type="entry name" value="Kre9_KNH"/>
    <property type="match status" value="1"/>
</dbReference>
<dbReference type="OrthoDB" id="2260257at2759"/>
<comment type="caution">
    <text evidence="4">The sequence shown here is derived from an EMBL/GenBank/DDBJ whole genome shotgun (WGS) entry which is preliminary data.</text>
</comment>
<keyword evidence="1 2" id="KW-0732">Signal</keyword>
<evidence type="ECO:0000313" key="4">
    <source>
        <dbReference type="EMBL" id="ORZ25422.1"/>
    </source>
</evidence>
<sequence length="133" mass="13893">MMMIKYVLFALVALFNCLVYAQQPIVSITAPLQNASFTAGGKLVVSWINPQVDSISQIQLSHGSPQALQPITVIANNVDAKSGSYSWDIPSNLTTGNDYALVLGTSPNLAYTGQFTIKGAEGGSASSAPAQSA</sequence>
<gene>
    <name evidence="4" type="ORF">BCR42DRAFT_7488</name>
</gene>
<dbReference type="Proteomes" id="UP000193560">
    <property type="component" value="Unassembled WGS sequence"/>
</dbReference>
<proteinExistence type="predicted"/>
<feature type="signal peptide" evidence="2">
    <location>
        <begin position="1"/>
        <end position="21"/>
    </location>
</feature>
<evidence type="ECO:0000256" key="1">
    <source>
        <dbReference type="ARBA" id="ARBA00022729"/>
    </source>
</evidence>
<reference evidence="4 5" key="1">
    <citation type="submission" date="2016-07" db="EMBL/GenBank/DDBJ databases">
        <title>Pervasive Adenine N6-methylation of Active Genes in Fungi.</title>
        <authorList>
            <consortium name="DOE Joint Genome Institute"/>
            <person name="Mondo S.J."/>
            <person name="Dannebaum R.O."/>
            <person name="Kuo R.C."/>
            <person name="Labutti K."/>
            <person name="Haridas S."/>
            <person name="Kuo A."/>
            <person name="Salamov A."/>
            <person name="Ahrendt S.R."/>
            <person name="Lipzen A."/>
            <person name="Sullivan W."/>
            <person name="Andreopoulos W.B."/>
            <person name="Clum A."/>
            <person name="Lindquist E."/>
            <person name="Daum C."/>
            <person name="Ramamoorthy G.K."/>
            <person name="Gryganskyi A."/>
            <person name="Culley D."/>
            <person name="Magnuson J.K."/>
            <person name="James T.Y."/>
            <person name="O'Malley M.A."/>
            <person name="Stajich J.E."/>
            <person name="Spatafora J.W."/>
            <person name="Visel A."/>
            <person name="Grigoriev I.V."/>
        </authorList>
    </citation>
    <scope>NUCLEOTIDE SEQUENCE [LARGE SCALE GENOMIC DNA]</scope>
    <source>
        <strain evidence="4 5">NRRL 1336</strain>
    </source>
</reference>
<dbReference type="PANTHER" id="PTHR40633">
    <property type="entry name" value="MATRIX PROTEIN, PUTATIVE (AFU_ORTHOLOGUE AFUA_8G05410)-RELATED"/>
    <property type="match status" value="1"/>
</dbReference>
<feature type="domain" description="Yeast cell wall synthesis Kre9/Knh1-like N-terminal" evidence="3">
    <location>
        <begin position="31"/>
        <end position="117"/>
    </location>
</feature>
<organism evidence="4 5">
    <name type="scientific">Absidia repens</name>
    <dbReference type="NCBI Taxonomy" id="90262"/>
    <lineage>
        <taxon>Eukaryota</taxon>
        <taxon>Fungi</taxon>
        <taxon>Fungi incertae sedis</taxon>
        <taxon>Mucoromycota</taxon>
        <taxon>Mucoromycotina</taxon>
        <taxon>Mucoromycetes</taxon>
        <taxon>Mucorales</taxon>
        <taxon>Cunninghamellaceae</taxon>
        <taxon>Absidia</taxon>
    </lineage>
</organism>
<dbReference type="PANTHER" id="PTHR40633:SF1">
    <property type="entry name" value="GPI ANCHORED SERINE-THREONINE RICH PROTEIN (AFU_ORTHOLOGUE AFUA_1G03630)"/>
    <property type="match status" value="1"/>
</dbReference>
<dbReference type="EMBL" id="MCGE01000001">
    <property type="protein sequence ID" value="ORZ25422.1"/>
    <property type="molecule type" value="Genomic_DNA"/>
</dbReference>
<dbReference type="AlphaFoldDB" id="A0A1X2J0Q9"/>
<feature type="chain" id="PRO_5013163091" description="Yeast cell wall synthesis Kre9/Knh1-like N-terminal domain-containing protein" evidence="2">
    <location>
        <begin position="22"/>
        <end position="133"/>
    </location>
</feature>
<evidence type="ECO:0000256" key="2">
    <source>
        <dbReference type="SAM" id="SignalP"/>
    </source>
</evidence>
<dbReference type="InterPro" id="IPR052982">
    <property type="entry name" value="SRP1/TIP1-like"/>
</dbReference>
<protein>
    <recommendedName>
        <fullName evidence="3">Yeast cell wall synthesis Kre9/Knh1-like N-terminal domain-containing protein</fullName>
    </recommendedName>
</protein>
<evidence type="ECO:0000259" key="3">
    <source>
        <dbReference type="Pfam" id="PF10342"/>
    </source>
</evidence>
<name>A0A1X2J0Q9_9FUNG</name>
<keyword evidence="5" id="KW-1185">Reference proteome</keyword>
<evidence type="ECO:0000313" key="5">
    <source>
        <dbReference type="Proteomes" id="UP000193560"/>
    </source>
</evidence>
<accession>A0A1X2J0Q9</accession>
<dbReference type="InterPro" id="IPR018466">
    <property type="entry name" value="Kre9/Knh1-like_N"/>
</dbReference>